<keyword evidence="8 13" id="KW-1133">Transmembrane helix</keyword>
<keyword evidence="16" id="KW-1185">Reference proteome</keyword>
<dbReference type="Proteomes" id="UP001356427">
    <property type="component" value="Unassembled WGS sequence"/>
</dbReference>
<evidence type="ECO:0000256" key="9">
    <source>
        <dbReference type="ARBA" id="ARBA00023136"/>
    </source>
</evidence>
<comment type="function">
    <text evidence="10">Component of the ESCRT-I complex, a regulator of vesicular trafficking process. Required for the sorting of endocytic ubiquitinated cargos into multivesicular bodies. May be involved in cell growth and differentiation.</text>
</comment>
<dbReference type="GO" id="GO:0031902">
    <property type="term" value="C:late endosome membrane"/>
    <property type="evidence" value="ECO:0007669"/>
    <property type="project" value="UniProtKB-SubCell"/>
</dbReference>
<dbReference type="EMBL" id="JAGTTL010000003">
    <property type="protein sequence ID" value="KAK6324906.1"/>
    <property type="molecule type" value="Genomic_DNA"/>
</dbReference>
<accession>A0AAN8R4I3</accession>
<reference evidence="15 16" key="1">
    <citation type="submission" date="2021-04" db="EMBL/GenBank/DDBJ databases">
        <authorList>
            <person name="De Guttry C."/>
            <person name="Zahm M."/>
            <person name="Klopp C."/>
            <person name="Cabau C."/>
            <person name="Louis A."/>
            <person name="Berthelot C."/>
            <person name="Parey E."/>
            <person name="Roest Crollius H."/>
            <person name="Montfort J."/>
            <person name="Robinson-Rechavi M."/>
            <person name="Bucao C."/>
            <person name="Bouchez O."/>
            <person name="Gislard M."/>
            <person name="Lluch J."/>
            <person name="Milhes M."/>
            <person name="Lampietro C."/>
            <person name="Lopez Roques C."/>
            <person name="Donnadieu C."/>
            <person name="Braasch I."/>
            <person name="Desvignes T."/>
            <person name="Postlethwait J."/>
            <person name="Bobe J."/>
            <person name="Wedekind C."/>
            <person name="Guiguen Y."/>
        </authorList>
    </citation>
    <scope>NUCLEOTIDE SEQUENCE [LARGE SCALE GENOMIC DNA]</scope>
    <source>
        <strain evidence="15">Cs_M1</strain>
        <tissue evidence="15">Blood</tissue>
    </source>
</reference>
<dbReference type="GO" id="GO:0000813">
    <property type="term" value="C:ESCRT I complex"/>
    <property type="evidence" value="ECO:0007669"/>
    <property type="project" value="TreeGrafter"/>
</dbReference>
<evidence type="ECO:0000256" key="13">
    <source>
        <dbReference type="SAM" id="Phobius"/>
    </source>
</evidence>
<feature type="compositionally biased region" description="Low complexity" evidence="12">
    <location>
        <begin position="348"/>
        <end position="362"/>
    </location>
</feature>
<feature type="region of interest" description="Disordered" evidence="12">
    <location>
        <begin position="507"/>
        <end position="537"/>
    </location>
</feature>
<keyword evidence="9 13" id="KW-0472">Membrane</keyword>
<comment type="caution">
    <text evidence="15">The sequence shown here is derived from an EMBL/GenBank/DDBJ whole genome shotgun (WGS) entry which is preliminary data.</text>
</comment>
<proteinExistence type="inferred from homology"/>
<keyword evidence="6" id="KW-0967">Endosome</keyword>
<comment type="subcellular location">
    <subcellularLocation>
        <location evidence="2">Late endosome membrane</location>
        <topology evidence="2">Peripheral membrane protein</topology>
    </subcellularLocation>
    <subcellularLocation>
        <location evidence="1">Membrane</location>
        <topology evidence="1">Multi-pass membrane protein</topology>
    </subcellularLocation>
</comment>
<sequence>MSSAESGTGVPKLHRLFIKFDPEVVAVVSILLGLFQVLLAVPVYYMDVGLPKLQLMLPLFIGFLFVTAGSFAIACEKSPSRKLLMGCAYTNVASLVAGLLALCMYSVSLHSVQGFAEPCTLPNIDLYTGAAHKCPGEYLEGFFRSVTVLLIVYDLGALILHSLLSFSALKGLRVGLITCPGKSMDKLQDLSQSELEDLLNNTERVESMALESDEIQNIQLEREMALASNRSLAEQNLDIKPRLERQREHLVERYSELEGVRDTYRQHCDQKDGIMGQASPEGLFSRLQTEGASTETESESLADEFLDGQLSLDSFLDRFLSLRSLAHKRRVRIEKLQEILRQKKETAAGDASAGSMASQMSANQDPATTQSSPWNPHQQTPQQQQPQQDSNPNNHASFQNGPGSALPYTLYPVSPLNPTATAAASGPGPSIPPGQFPPYPSPGSPFTPVAGYSARPAFGPPATSCPYPTQPTFPGVPGSGSAFGQYSAPNSAPYPSAYPYSGVGGYSYPTGPTLPNSQSPTGRPLYRPGFGVPQPYS</sequence>
<comment type="similarity">
    <text evidence="3">Belongs to the VPS37 family.</text>
</comment>
<dbReference type="PROSITE" id="PS51314">
    <property type="entry name" value="VPS37_C"/>
    <property type="match status" value="1"/>
</dbReference>
<evidence type="ECO:0000256" key="2">
    <source>
        <dbReference type="ARBA" id="ARBA00004633"/>
    </source>
</evidence>
<protein>
    <recommendedName>
        <fullName evidence="14">VPS37 C-terminal domain-containing protein</fullName>
    </recommendedName>
</protein>
<dbReference type="InterPro" id="IPR007237">
    <property type="entry name" value="CD20-like"/>
</dbReference>
<dbReference type="GO" id="GO:0006623">
    <property type="term" value="P:protein targeting to vacuole"/>
    <property type="evidence" value="ECO:0007669"/>
    <property type="project" value="TreeGrafter"/>
</dbReference>
<evidence type="ECO:0000256" key="3">
    <source>
        <dbReference type="ARBA" id="ARBA00007617"/>
    </source>
</evidence>
<dbReference type="GO" id="GO:0043162">
    <property type="term" value="P:ubiquitin-dependent protein catabolic process via the multivesicular body sorting pathway"/>
    <property type="evidence" value="ECO:0007669"/>
    <property type="project" value="TreeGrafter"/>
</dbReference>
<evidence type="ECO:0000259" key="14">
    <source>
        <dbReference type="PROSITE" id="PS51314"/>
    </source>
</evidence>
<dbReference type="Pfam" id="PF07200">
    <property type="entry name" value="Mod_r"/>
    <property type="match status" value="1"/>
</dbReference>
<feature type="domain" description="VPS37 C-terminal" evidence="14">
    <location>
        <begin position="261"/>
        <end position="350"/>
    </location>
</feature>
<dbReference type="PANTHER" id="PTHR13678:SF12">
    <property type="entry name" value="VACUOLAR PROTEIN SORTING-ASSOCIATED PROTEIN 37D"/>
    <property type="match status" value="1"/>
</dbReference>
<gene>
    <name evidence="15" type="ORF">J4Q44_G00042480</name>
</gene>
<evidence type="ECO:0000256" key="4">
    <source>
        <dbReference type="ARBA" id="ARBA00022448"/>
    </source>
</evidence>
<evidence type="ECO:0000256" key="6">
    <source>
        <dbReference type="ARBA" id="ARBA00022753"/>
    </source>
</evidence>
<evidence type="ECO:0000256" key="10">
    <source>
        <dbReference type="ARBA" id="ARBA00025010"/>
    </source>
</evidence>
<evidence type="ECO:0000256" key="7">
    <source>
        <dbReference type="ARBA" id="ARBA00022927"/>
    </source>
</evidence>
<evidence type="ECO:0000313" key="16">
    <source>
        <dbReference type="Proteomes" id="UP001356427"/>
    </source>
</evidence>
<feature type="compositionally biased region" description="Low complexity" evidence="12">
    <location>
        <begin position="418"/>
        <end position="428"/>
    </location>
</feature>
<evidence type="ECO:0000256" key="11">
    <source>
        <dbReference type="PROSITE-ProRule" id="PRU00646"/>
    </source>
</evidence>
<keyword evidence="7 11" id="KW-0653">Protein transport</keyword>
<dbReference type="InterPro" id="IPR009851">
    <property type="entry name" value="Mod_r"/>
</dbReference>
<dbReference type="Gene3D" id="1.10.287.660">
    <property type="entry name" value="Helix hairpin bin"/>
    <property type="match status" value="1"/>
</dbReference>
<organism evidence="15 16">
    <name type="scientific">Coregonus suidteri</name>
    <dbReference type="NCBI Taxonomy" id="861788"/>
    <lineage>
        <taxon>Eukaryota</taxon>
        <taxon>Metazoa</taxon>
        <taxon>Chordata</taxon>
        <taxon>Craniata</taxon>
        <taxon>Vertebrata</taxon>
        <taxon>Euteleostomi</taxon>
        <taxon>Actinopterygii</taxon>
        <taxon>Neopterygii</taxon>
        <taxon>Teleostei</taxon>
        <taxon>Protacanthopterygii</taxon>
        <taxon>Salmoniformes</taxon>
        <taxon>Salmonidae</taxon>
        <taxon>Coregoninae</taxon>
        <taxon>Coregonus</taxon>
    </lineage>
</organism>
<feature type="compositionally biased region" description="Polar residues" evidence="12">
    <location>
        <begin position="363"/>
        <end position="374"/>
    </location>
</feature>
<dbReference type="AlphaFoldDB" id="A0AAN8R4I3"/>
<feature type="compositionally biased region" description="Low complexity" evidence="12">
    <location>
        <begin position="375"/>
        <end position="394"/>
    </location>
</feature>
<feature type="transmembrane region" description="Helical" evidence="13">
    <location>
        <begin position="24"/>
        <end position="45"/>
    </location>
</feature>
<keyword evidence="4 11" id="KW-0813">Transport</keyword>
<evidence type="ECO:0000256" key="8">
    <source>
        <dbReference type="ARBA" id="ARBA00022989"/>
    </source>
</evidence>
<feature type="compositionally biased region" description="Pro residues" evidence="12">
    <location>
        <begin position="429"/>
        <end position="445"/>
    </location>
</feature>
<dbReference type="PANTHER" id="PTHR13678">
    <property type="entry name" value="VACUOLAR PROTEIN SORTING-ASSOCIATED PROTEIN 37"/>
    <property type="match status" value="1"/>
</dbReference>
<dbReference type="GO" id="GO:0006612">
    <property type="term" value="P:protein targeting to membrane"/>
    <property type="evidence" value="ECO:0007669"/>
    <property type="project" value="TreeGrafter"/>
</dbReference>
<feature type="transmembrane region" description="Helical" evidence="13">
    <location>
        <begin position="87"/>
        <end position="107"/>
    </location>
</feature>
<evidence type="ECO:0000256" key="12">
    <source>
        <dbReference type="SAM" id="MobiDB-lite"/>
    </source>
</evidence>
<dbReference type="InterPro" id="IPR029012">
    <property type="entry name" value="Helix_hairpin_bin_sf"/>
</dbReference>
<name>A0AAN8R4I3_9TELE</name>
<dbReference type="Pfam" id="PF04103">
    <property type="entry name" value="CD20"/>
    <property type="match status" value="1"/>
</dbReference>
<keyword evidence="5 13" id="KW-0812">Transmembrane</keyword>
<evidence type="ECO:0000256" key="5">
    <source>
        <dbReference type="ARBA" id="ARBA00022692"/>
    </source>
</evidence>
<evidence type="ECO:0000256" key="1">
    <source>
        <dbReference type="ARBA" id="ARBA00004141"/>
    </source>
</evidence>
<evidence type="ECO:0000313" key="15">
    <source>
        <dbReference type="EMBL" id="KAK6324906.1"/>
    </source>
</evidence>
<feature type="region of interest" description="Disordered" evidence="12">
    <location>
        <begin position="346"/>
        <end position="488"/>
    </location>
</feature>
<feature type="transmembrane region" description="Helical" evidence="13">
    <location>
        <begin position="57"/>
        <end position="75"/>
    </location>
</feature>